<protein>
    <submittedName>
        <fullName evidence="1">Uncharacterized protein</fullName>
    </submittedName>
</protein>
<dbReference type="EMBL" id="JASBWS010000198">
    <property type="protein sequence ID" value="KAJ9091562.1"/>
    <property type="molecule type" value="Genomic_DNA"/>
</dbReference>
<evidence type="ECO:0000313" key="1">
    <source>
        <dbReference type="EMBL" id="KAJ9091562.1"/>
    </source>
</evidence>
<proteinExistence type="predicted"/>
<organism evidence="1 2">
    <name type="scientific">Naganishia adeliensis</name>
    <dbReference type="NCBI Taxonomy" id="92952"/>
    <lineage>
        <taxon>Eukaryota</taxon>
        <taxon>Fungi</taxon>
        <taxon>Dikarya</taxon>
        <taxon>Basidiomycota</taxon>
        <taxon>Agaricomycotina</taxon>
        <taxon>Tremellomycetes</taxon>
        <taxon>Filobasidiales</taxon>
        <taxon>Filobasidiaceae</taxon>
        <taxon>Naganishia</taxon>
    </lineage>
</organism>
<name>A0ACC2UYY5_9TREE</name>
<sequence>MQREEQDRVSHWPEGHLDLILHLPDGLWFYQAFDRLARTPQPQELLAPVPAPGLIAEVEDILEEEGLGDDGRDEGEMEEGLENGLDDEGNNFIAYVGPDAEIHHHWRRGTYEAEYTIVVGNEAFSGTASELEPMLCSLRYALWVYWAMRPRVRSDTVL</sequence>
<evidence type="ECO:0000313" key="2">
    <source>
        <dbReference type="Proteomes" id="UP001230649"/>
    </source>
</evidence>
<accession>A0ACC2UYY5</accession>
<reference evidence="1" key="1">
    <citation type="submission" date="2023-04" db="EMBL/GenBank/DDBJ databases">
        <title>Draft Genome sequencing of Naganishia species isolated from polar environments using Oxford Nanopore Technology.</title>
        <authorList>
            <person name="Leo P."/>
            <person name="Venkateswaran K."/>
        </authorList>
    </citation>
    <scope>NUCLEOTIDE SEQUENCE</scope>
    <source>
        <strain evidence="1">MNA-CCFEE 5262</strain>
    </source>
</reference>
<gene>
    <name evidence="1" type="ORF">QFC20_007605</name>
</gene>
<keyword evidence="2" id="KW-1185">Reference proteome</keyword>
<dbReference type="Proteomes" id="UP001230649">
    <property type="component" value="Unassembled WGS sequence"/>
</dbReference>
<comment type="caution">
    <text evidence="1">The sequence shown here is derived from an EMBL/GenBank/DDBJ whole genome shotgun (WGS) entry which is preliminary data.</text>
</comment>